<reference evidence="8 9" key="1">
    <citation type="journal article" date="2016" name="Genome Biol. Evol.">
        <title>Divergent and convergent evolution of fungal pathogenicity.</title>
        <authorList>
            <person name="Shang Y."/>
            <person name="Xiao G."/>
            <person name="Zheng P."/>
            <person name="Cen K."/>
            <person name="Zhan S."/>
            <person name="Wang C."/>
        </authorList>
    </citation>
    <scope>NUCLEOTIDE SEQUENCE [LARGE SCALE GENOMIC DNA]</scope>
    <source>
        <strain evidence="8 9">RCEF 2490</strain>
    </source>
</reference>
<evidence type="ECO:0000259" key="6">
    <source>
        <dbReference type="Pfam" id="PF02836"/>
    </source>
</evidence>
<dbReference type="InterPro" id="IPR006103">
    <property type="entry name" value="Glyco_hydro_2_cat"/>
</dbReference>
<dbReference type="SUPFAM" id="SSF49785">
    <property type="entry name" value="Galactose-binding domain-like"/>
    <property type="match status" value="1"/>
</dbReference>
<evidence type="ECO:0000259" key="7">
    <source>
        <dbReference type="Pfam" id="PF02837"/>
    </source>
</evidence>
<feature type="transmembrane region" description="Helical" evidence="4">
    <location>
        <begin position="50"/>
        <end position="70"/>
    </location>
</feature>
<dbReference type="InterPro" id="IPR017853">
    <property type="entry name" value="GH"/>
</dbReference>
<feature type="domain" description="Glycoside hydrolase family 2 immunoglobulin-like beta-sandwich" evidence="5">
    <location>
        <begin position="305"/>
        <end position="382"/>
    </location>
</feature>
<dbReference type="GO" id="GO:0004553">
    <property type="term" value="F:hydrolase activity, hydrolyzing O-glycosyl compounds"/>
    <property type="evidence" value="ECO:0007669"/>
    <property type="project" value="InterPro"/>
</dbReference>
<dbReference type="Pfam" id="PF02837">
    <property type="entry name" value="Glyco_hydro_2_N"/>
    <property type="match status" value="1"/>
</dbReference>
<accession>A0A168CI78</accession>
<name>A0A168CI78_9HYPO</name>
<dbReference type="PANTHER" id="PTHR42732">
    <property type="entry name" value="BETA-GALACTOSIDASE"/>
    <property type="match status" value="1"/>
</dbReference>
<feature type="domain" description="Glycoside hydrolase family 2 catalytic" evidence="6">
    <location>
        <begin position="424"/>
        <end position="545"/>
    </location>
</feature>
<evidence type="ECO:0000256" key="4">
    <source>
        <dbReference type="SAM" id="Phobius"/>
    </source>
</evidence>
<organism evidence="8 9">
    <name type="scientific">Moelleriella libera RCEF 2490</name>
    <dbReference type="NCBI Taxonomy" id="1081109"/>
    <lineage>
        <taxon>Eukaryota</taxon>
        <taxon>Fungi</taxon>
        <taxon>Dikarya</taxon>
        <taxon>Ascomycota</taxon>
        <taxon>Pezizomycotina</taxon>
        <taxon>Sordariomycetes</taxon>
        <taxon>Hypocreomycetidae</taxon>
        <taxon>Hypocreales</taxon>
        <taxon>Clavicipitaceae</taxon>
        <taxon>Moelleriella</taxon>
    </lineage>
</organism>
<dbReference type="InterPro" id="IPR013783">
    <property type="entry name" value="Ig-like_fold"/>
</dbReference>
<dbReference type="PANTHER" id="PTHR42732:SF2">
    <property type="entry name" value="BETA-MANNOSIDASE"/>
    <property type="match status" value="1"/>
</dbReference>
<dbReference type="GO" id="GO:0005975">
    <property type="term" value="P:carbohydrate metabolic process"/>
    <property type="evidence" value="ECO:0007669"/>
    <property type="project" value="InterPro"/>
</dbReference>
<feature type="domain" description="Glycosyl hydrolases family 2 sugar binding" evidence="7">
    <location>
        <begin position="183"/>
        <end position="292"/>
    </location>
</feature>
<dbReference type="EMBL" id="AZGY01000007">
    <property type="protein sequence ID" value="KZZ96634.1"/>
    <property type="molecule type" value="Genomic_DNA"/>
</dbReference>
<dbReference type="Gene3D" id="3.20.20.80">
    <property type="entry name" value="Glycosidases"/>
    <property type="match status" value="1"/>
</dbReference>
<evidence type="ECO:0000259" key="5">
    <source>
        <dbReference type="Pfam" id="PF00703"/>
    </source>
</evidence>
<evidence type="ECO:0000313" key="9">
    <source>
        <dbReference type="Proteomes" id="UP000078544"/>
    </source>
</evidence>
<dbReference type="STRING" id="1081109.A0A168CI78"/>
<evidence type="ECO:0000256" key="3">
    <source>
        <dbReference type="ARBA" id="ARBA00023295"/>
    </source>
</evidence>
<dbReference type="Pfam" id="PF00703">
    <property type="entry name" value="Glyco_hydro_2"/>
    <property type="match status" value="1"/>
</dbReference>
<sequence length="694" mass="77567">MGAMSELDRVAPPGLVRRGSRSSAERKTLYIAHDPHWKKFRRRTFGRRDICLVAGVVVVVACFTIARMHLSRQLLWGGLAIFPILCPASAQASNGSSPVPYKVQKPPLDTDWTYKVGTDPWPEHPRPQLRRDVWQNLNGIWTYQSAGNARVPPDPPQSAALSREILIPSCIESGLSGIQDLNSPSMWLARTFKVPDAWKGQSVLLNFEAVDYETTVFLNDVKVGHNVGGYFRFTVDITNNVKWGQDNKLSVFVYDPSDTEVIPIGKQARNPSHIFYRSCSGIWQTVWLEKTPANHITQLDVTAGMDGAVTVTAHSSGNQSAEVKVSVVDPDGKVIATQSGTSNKGFGFKVDSPKLWSPSTPVLYNLTVSMGDDEVHSYTGFRTISTGIVKGVQRPLLNGEFVFIFGTLDQGYWPDGLYTPPNYEAMVYDLKMLKSLGFNMVRKHIKVEPDLFYRACDELGLLVIQDMPSMPADSNRPPNADQQAEFQRQLEILINEHKSYTSVVIWVIYNEGWGQLRGPPYPEEKLTQVVRAIDPSRLIDSVTGWNDHGFGDFLDNHHYANPQCGTPFYSILSSPYDPKRIGFQGEFGGIGHTVAIEHLWNVQQAIDQINQTYEINADLASYNYRASVIFREFREQVERYACSGGVWTQTTDVEGEVNGLYTYDRRILRPATDQWKSDIQGLYKAAAGRGGAGT</sequence>
<dbReference type="InterPro" id="IPR006104">
    <property type="entry name" value="Glyco_hydro_2_N"/>
</dbReference>
<comment type="similarity">
    <text evidence="1">Belongs to the glycosyl hydrolase 2 family.</text>
</comment>
<dbReference type="SUPFAM" id="SSF49303">
    <property type="entry name" value="beta-Galactosidase/glucuronidase domain"/>
    <property type="match status" value="1"/>
</dbReference>
<keyword evidence="3" id="KW-0326">Glycosidase</keyword>
<keyword evidence="4" id="KW-0472">Membrane</keyword>
<proteinExistence type="inferred from homology"/>
<comment type="caution">
    <text evidence="8">The sequence shown here is derived from an EMBL/GenBank/DDBJ whole genome shotgun (WGS) entry which is preliminary data.</text>
</comment>
<dbReference type="Proteomes" id="UP000078544">
    <property type="component" value="Unassembled WGS sequence"/>
</dbReference>
<dbReference type="SUPFAM" id="SSF51445">
    <property type="entry name" value="(Trans)glycosidases"/>
    <property type="match status" value="1"/>
</dbReference>
<dbReference type="Pfam" id="PF02836">
    <property type="entry name" value="Glyco_hydro_2_C"/>
    <property type="match status" value="1"/>
</dbReference>
<keyword evidence="9" id="KW-1185">Reference proteome</keyword>
<keyword evidence="2 8" id="KW-0378">Hydrolase</keyword>
<protein>
    <submittedName>
        <fullName evidence="8">Glycoside hydrolase family 2</fullName>
    </submittedName>
</protein>
<evidence type="ECO:0000256" key="1">
    <source>
        <dbReference type="ARBA" id="ARBA00007401"/>
    </source>
</evidence>
<dbReference type="Gene3D" id="2.60.120.260">
    <property type="entry name" value="Galactose-binding domain-like"/>
    <property type="match status" value="1"/>
</dbReference>
<keyword evidence="4" id="KW-0812">Transmembrane</keyword>
<dbReference type="InterPro" id="IPR006102">
    <property type="entry name" value="Ig-like_GH2"/>
</dbReference>
<dbReference type="InterPro" id="IPR051913">
    <property type="entry name" value="GH2_Domain-Containing"/>
</dbReference>
<dbReference type="InterPro" id="IPR036156">
    <property type="entry name" value="Beta-gal/glucu_dom_sf"/>
</dbReference>
<evidence type="ECO:0000256" key="2">
    <source>
        <dbReference type="ARBA" id="ARBA00022801"/>
    </source>
</evidence>
<dbReference type="AlphaFoldDB" id="A0A168CI78"/>
<dbReference type="OrthoDB" id="408320at2759"/>
<keyword evidence="4" id="KW-1133">Transmembrane helix</keyword>
<gene>
    <name evidence="8" type="ORF">AAL_03863</name>
</gene>
<dbReference type="InterPro" id="IPR008979">
    <property type="entry name" value="Galactose-bd-like_sf"/>
</dbReference>
<dbReference type="Gene3D" id="2.60.40.10">
    <property type="entry name" value="Immunoglobulins"/>
    <property type="match status" value="1"/>
</dbReference>
<evidence type="ECO:0000313" key="8">
    <source>
        <dbReference type="EMBL" id="KZZ96634.1"/>
    </source>
</evidence>